<keyword evidence="2" id="KW-0472">Membrane</keyword>
<reference evidence="4 5" key="1">
    <citation type="journal article" date="2019" name="Emerg. Microbes Infect.">
        <title>Comprehensive subspecies identification of 175 nontuberculous mycobacteria species based on 7547 genomic profiles.</title>
        <authorList>
            <person name="Matsumoto Y."/>
            <person name="Kinjo T."/>
            <person name="Motooka D."/>
            <person name="Nabeya D."/>
            <person name="Jung N."/>
            <person name="Uechi K."/>
            <person name="Horii T."/>
            <person name="Iida T."/>
            <person name="Fujita J."/>
            <person name="Nakamura S."/>
        </authorList>
    </citation>
    <scope>NUCLEOTIDE SEQUENCE [LARGE SCALE GENOMIC DNA]</scope>
    <source>
        <strain evidence="4 5">JCM 12404</strain>
    </source>
</reference>
<accession>A0A7I7KY94</accession>
<dbReference type="KEGG" id="mcoo:MCOO_30550"/>
<dbReference type="InterPro" id="IPR029787">
    <property type="entry name" value="Nucleotide_cyclase"/>
</dbReference>
<feature type="transmembrane region" description="Helical" evidence="2">
    <location>
        <begin position="59"/>
        <end position="80"/>
    </location>
</feature>
<proteinExistence type="predicted"/>
<dbReference type="InterPro" id="IPR000160">
    <property type="entry name" value="GGDEF_dom"/>
</dbReference>
<feature type="transmembrane region" description="Helical" evidence="2">
    <location>
        <begin position="34"/>
        <end position="53"/>
    </location>
</feature>
<dbReference type="Proteomes" id="UP000465866">
    <property type="component" value="Chromosome"/>
</dbReference>
<dbReference type="PROSITE" id="PS50887">
    <property type="entry name" value="GGDEF"/>
    <property type="match status" value="1"/>
</dbReference>
<dbReference type="InterPro" id="IPR050469">
    <property type="entry name" value="Diguanylate_Cyclase"/>
</dbReference>
<keyword evidence="2" id="KW-0812">Transmembrane</keyword>
<dbReference type="NCBIfam" id="TIGR00254">
    <property type="entry name" value="GGDEF"/>
    <property type="match status" value="1"/>
</dbReference>
<dbReference type="SUPFAM" id="SSF55073">
    <property type="entry name" value="Nucleotide cyclase"/>
    <property type="match status" value="1"/>
</dbReference>
<dbReference type="GO" id="GO:0052621">
    <property type="term" value="F:diguanylate cyclase activity"/>
    <property type="evidence" value="ECO:0007669"/>
    <property type="project" value="TreeGrafter"/>
</dbReference>
<keyword evidence="2" id="KW-1133">Transmembrane helix</keyword>
<feature type="domain" description="GGDEF" evidence="3">
    <location>
        <begin position="224"/>
        <end position="355"/>
    </location>
</feature>
<organism evidence="4 5">
    <name type="scientific">Mycobacterium cookii</name>
    <dbReference type="NCBI Taxonomy" id="1775"/>
    <lineage>
        <taxon>Bacteria</taxon>
        <taxon>Bacillati</taxon>
        <taxon>Actinomycetota</taxon>
        <taxon>Actinomycetes</taxon>
        <taxon>Mycobacteriales</taxon>
        <taxon>Mycobacteriaceae</taxon>
        <taxon>Mycobacterium</taxon>
    </lineage>
</organism>
<feature type="region of interest" description="Disordered" evidence="1">
    <location>
        <begin position="347"/>
        <end position="378"/>
    </location>
</feature>
<dbReference type="InterPro" id="IPR043128">
    <property type="entry name" value="Rev_trsase/Diguanyl_cyclase"/>
</dbReference>
<feature type="transmembrane region" description="Helical" evidence="2">
    <location>
        <begin position="87"/>
        <end position="104"/>
    </location>
</feature>
<dbReference type="SMART" id="SM00267">
    <property type="entry name" value="GGDEF"/>
    <property type="match status" value="1"/>
</dbReference>
<feature type="transmembrane region" description="Helical" evidence="2">
    <location>
        <begin position="159"/>
        <end position="180"/>
    </location>
</feature>
<evidence type="ECO:0000256" key="1">
    <source>
        <dbReference type="SAM" id="MobiDB-lite"/>
    </source>
</evidence>
<dbReference type="AlphaFoldDB" id="A0A7I7KY94"/>
<evidence type="ECO:0000313" key="5">
    <source>
        <dbReference type="Proteomes" id="UP000465866"/>
    </source>
</evidence>
<dbReference type="PANTHER" id="PTHR45138">
    <property type="entry name" value="REGULATORY COMPONENTS OF SENSORY TRANSDUCTION SYSTEM"/>
    <property type="match status" value="1"/>
</dbReference>
<evidence type="ECO:0000256" key="2">
    <source>
        <dbReference type="SAM" id="Phobius"/>
    </source>
</evidence>
<dbReference type="RefSeq" id="WP_163777208.1">
    <property type="nucleotide sequence ID" value="NZ_AP022569.1"/>
</dbReference>
<dbReference type="CDD" id="cd01949">
    <property type="entry name" value="GGDEF"/>
    <property type="match status" value="1"/>
</dbReference>
<gene>
    <name evidence="4" type="ORF">MCOO_30550</name>
</gene>
<dbReference type="EMBL" id="AP022569">
    <property type="protein sequence ID" value="BBX47040.1"/>
    <property type="molecule type" value="Genomic_DNA"/>
</dbReference>
<name>A0A7I7KY94_9MYCO</name>
<evidence type="ECO:0000259" key="3">
    <source>
        <dbReference type="PROSITE" id="PS50887"/>
    </source>
</evidence>
<keyword evidence="5" id="KW-1185">Reference proteome</keyword>
<protein>
    <recommendedName>
        <fullName evidence="3">GGDEF domain-containing protein</fullName>
    </recommendedName>
</protein>
<dbReference type="PANTHER" id="PTHR45138:SF9">
    <property type="entry name" value="DIGUANYLATE CYCLASE DGCM-RELATED"/>
    <property type="match status" value="1"/>
</dbReference>
<evidence type="ECO:0000313" key="4">
    <source>
        <dbReference type="EMBL" id="BBX47040.1"/>
    </source>
</evidence>
<sequence>MGWLSLWWHQSDHYDRLSAHLAARGMDTLTRGTISFIAGSLAVVALATSWAPGGPRDDIASACTLAAAAGASAGALLWALRWPTRNMAILFALLSNVSIALVALSQSDPLIGMMACTTFATMASYIALFHTPPLMAYNFVVASGIGAFEGMRMAEKSTIVTAAAAYALLLLLNLAVPFGIQVVVHVLGADAVHAERDQLTGLLTRRAFHRRAKARLEQGGKQSAHVVISVIDLDSFKQLNDSYGHSTGDDALVSVARALRDTNDDGAVICRSGGEEFVIADIWQPDEVNRKAQQLCDVIAALPFGITASIGTAGIRPAYPADESDALLIELIAAADAAMYTAKRRGGNQARHHDWPLPAPRDGLADGETGYRSDGISA</sequence>
<dbReference type="Pfam" id="PF00990">
    <property type="entry name" value="GGDEF"/>
    <property type="match status" value="1"/>
</dbReference>
<dbReference type="Gene3D" id="3.30.70.270">
    <property type="match status" value="1"/>
</dbReference>